<keyword evidence="1" id="KW-0614">Plasmid</keyword>
<keyword evidence="2" id="KW-1185">Reference proteome</keyword>
<sequence length="45" mass="5163">MRNDRIVPFTETSHVTGSRNGIRYHAAGYALSRIEHYFNAPGSRR</sequence>
<dbReference type="EMBL" id="AP023177">
    <property type="protein sequence ID" value="BCF94799.1"/>
    <property type="molecule type" value="Genomic_DNA"/>
</dbReference>
<organism evidence="1 2">
    <name type="scientific">Paraburkholderia largidicola</name>
    <dbReference type="NCBI Taxonomy" id="3014751"/>
    <lineage>
        <taxon>Bacteria</taxon>
        <taxon>Pseudomonadati</taxon>
        <taxon>Pseudomonadota</taxon>
        <taxon>Betaproteobacteria</taxon>
        <taxon>Burkholderiales</taxon>
        <taxon>Burkholderiaceae</taxon>
        <taxon>Paraburkholderia</taxon>
    </lineage>
</organism>
<name>A0A7I8C2M8_9BURK</name>
<accession>A0A7I8C2M8</accession>
<reference evidence="1 2" key="1">
    <citation type="journal article" date="2020" name="Genes (Basel)">
        <title>Genomic Comparison of Insect Gut Symbionts from Divergent Burkholderia Subclades.</title>
        <authorList>
            <person name="Takeshita K."/>
            <person name="Kikuchi Y."/>
        </authorList>
    </citation>
    <scope>NUCLEOTIDE SEQUENCE [LARGE SCALE GENOMIC DNA]</scope>
    <source>
        <strain evidence="1 2">PGU16</strain>
        <plasmid evidence="1 2">PPGU16_p2</plasmid>
    </source>
</reference>
<evidence type="ECO:0000313" key="1">
    <source>
        <dbReference type="EMBL" id="BCF94799.1"/>
    </source>
</evidence>
<evidence type="ECO:0000313" key="2">
    <source>
        <dbReference type="Proteomes" id="UP000510888"/>
    </source>
</evidence>
<gene>
    <name evidence="1" type="ORF">PPGU16_78660</name>
</gene>
<dbReference type="KEGG" id="plad:PPGU16_78660"/>
<dbReference type="AlphaFoldDB" id="A0A7I8C2M8"/>
<dbReference type="Proteomes" id="UP000510888">
    <property type="component" value="Plasmid PPGU16_p2"/>
</dbReference>
<geneLocation type="plasmid" evidence="1 2">
    <name>PPGU16_p2</name>
</geneLocation>
<proteinExistence type="predicted"/>
<dbReference type="RefSeq" id="WP_243460802.1">
    <property type="nucleotide sequence ID" value="NZ_AP023177.1"/>
</dbReference>
<protein>
    <submittedName>
        <fullName evidence="1">Uncharacterized protein</fullName>
    </submittedName>
</protein>